<dbReference type="RefSeq" id="WP_309983111.1">
    <property type="nucleotide sequence ID" value="NZ_JAVDTI010000002.1"/>
</dbReference>
<dbReference type="NCBIfam" id="NF045639">
    <property type="entry name" value="GCX_COOH"/>
    <property type="match status" value="1"/>
</dbReference>
<comment type="caution">
    <text evidence="8">The sequence shown here is derived from an EMBL/GenBank/DDBJ whole genome shotgun (WGS) entry which is preliminary data.</text>
</comment>
<keyword evidence="3 5" id="KW-0378">Hydrolase</keyword>
<evidence type="ECO:0008006" key="10">
    <source>
        <dbReference type="Google" id="ProtNLM"/>
    </source>
</evidence>
<evidence type="ECO:0000259" key="6">
    <source>
        <dbReference type="Pfam" id="PF00082"/>
    </source>
</evidence>
<feature type="domain" description="Peptidase S8/S53" evidence="6">
    <location>
        <begin position="143"/>
        <end position="380"/>
    </location>
</feature>
<dbReference type="PROSITE" id="PS51892">
    <property type="entry name" value="SUBTILASE"/>
    <property type="match status" value="1"/>
</dbReference>
<dbReference type="Gene3D" id="2.60.120.380">
    <property type="match status" value="1"/>
</dbReference>
<evidence type="ECO:0000256" key="1">
    <source>
        <dbReference type="ARBA" id="ARBA00011073"/>
    </source>
</evidence>
<organism evidence="8 9">
    <name type="scientific">Dyadobacter fermentans</name>
    <dbReference type="NCBI Taxonomy" id="94254"/>
    <lineage>
        <taxon>Bacteria</taxon>
        <taxon>Pseudomonadati</taxon>
        <taxon>Bacteroidota</taxon>
        <taxon>Cytophagia</taxon>
        <taxon>Cytophagales</taxon>
        <taxon>Spirosomataceae</taxon>
        <taxon>Dyadobacter</taxon>
    </lineage>
</organism>
<evidence type="ECO:0000256" key="4">
    <source>
        <dbReference type="ARBA" id="ARBA00022825"/>
    </source>
</evidence>
<feature type="domain" description="Secretion system C-terminal sorting" evidence="7">
    <location>
        <begin position="627"/>
        <end position="697"/>
    </location>
</feature>
<dbReference type="EMBL" id="JAVDTI010000002">
    <property type="protein sequence ID" value="MDR6805368.1"/>
    <property type="molecule type" value="Genomic_DNA"/>
</dbReference>
<comment type="similarity">
    <text evidence="1 5">Belongs to the peptidase S8 family.</text>
</comment>
<dbReference type="PROSITE" id="PS00138">
    <property type="entry name" value="SUBTILASE_SER"/>
    <property type="match status" value="1"/>
</dbReference>
<keyword evidence="9" id="KW-1185">Reference proteome</keyword>
<reference evidence="8 9" key="1">
    <citation type="submission" date="2023-07" db="EMBL/GenBank/DDBJ databases">
        <title>Sorghum-associated microbial communities from plants grown in Nebraska, USA.</title>
        <authorList>
            <person name="Schachtman D."/>
        </authorList>
    </citation>
    <scope>NUCLEOTIDE SEQUENCE [LARGE SCALE GENOMIC DNA]</scope>
    <source>
        <strain evidence="8 9">BE57</strain>
    </source>
</reference>
<dbReference type="Pfam" id="PF00082">
    <property type="entry name" value="Peptidase_S8"/>
    <property type="match status" value="1"/>
</dbReference>
<sequence>MKKWIIPFFSLFIAQVCYSQTAEEKEKIKKLTRVKELQEFSRKHNDEYQRMMRQIEPTGKNVTSTSPDEPPKIVMRLDSAGKPVYAKFLDSDGNQAIKSTSLYAGGALGLSVQGEGMTAGMWDDGNVRATHVALENRALNLENATVRNHATFVAGQIIATGAYSPSSVYGKAIGVAFKANVRAYYADNDVSEVANEVANGLLVSNHTYWDVPVSYYSSSAASFDNIGYLAPYYTCVWSAGNAYLNPTTGTDQLVHYANGKNMISVASTAQLTNYTGPSSVVKAFYSSRGPTDDGRIKPDIAANGEDVAGLKAANDNDFYAGGTGTSFSAPQVTGAVLLLQQHYNNVNSTFMRGSTVKGLVLHTASEAGPAPGPDITFGWGLLNVESAAKTISNNGGKSAILEDSLGGGKTFKREFIASGSEPLAASISWTDKAGTVVMDNDPMIQLVNNLDIRLSDGVNTYYPWKLDSTNYNGPALKGDNNRDNIEKIEIANPVAGQKYTLTVSHKGSLYNNGQWFSLIVTGLEECVANRTITSEVNSVSIDQQQASATITLQNNIASGGKAIYHASDEVLLKDGFTSVSGSEVRAYLEGCTNDYNARTASADRVVETFPNIPSPAGNTEELPENAVYPNPGNGVFNVNLSGIPSGKVEVFGADGQMMFGKSFKKQSHMEVDIKTASPGIYILRIVSDQKVLTRKIVKK</sequence>
<evidence type="ECO:0000256" key="5">
    <source>
        <dbReference type="PROSITE-ProRule" id="PRU01240"/>
    </source>
</evidence>
<accession>A0ABU1QW28</accession>
<dbReference type="InterPro" id="IPR026444">
    <property type="entry name" value="Secre_tail"/>
</dbReference>
<feature type="active site" description="Charge relay system" evidence="5">
    <location>
        <position position="149"/>
    </location>
</feature>
<dbReference type="InterPro" id="IPR008979">
    <property type="entry name" value="Galactose-bd-like_sf"/>
</dbReference>
<dbReference type="NCBIfam" id="TIGR04183">
    <property type="entry name" value="Por_Secre_tail"/>
    <property type="match status" value="1"/>
</dbReference>
<protein>
    <recommendedName>
        <fullName evidence="10">Peptidase S8 and S53 subtilisin kexin sedolisin</fullName>
    </recommendedName>
</protein>
<keyword evidence="2 5" id="KW-0645">Protease</keyword>
<evidence type="ECO:0000259" key="7">
    <source>
        <dbReference type="Pfam" id="PF18962"/>
    </source>
</evidence>
<dbReference type="InterPro" id="IPR036852">
    <property type="entry name" value="Peptidase_S8/S53_dom_sf"/>
</dbReference>
<proteinExistence type="inferred from homology"/>
<dbReference type="Proteomes" id="UP001264980">
    <property type="component" value="Unassembled WGS sequence"/>
</dbReference>
<dbReference type="SUPFAM" id="SSF52743">
    <property type="entry name" value="Subtilisin-like"/>
    <property type="match status" value="1"/>
</dbReference>
<evidence type="ECO:0000256" key="2">
    <source>
        <dbReference type="ARBA" id="ARBA00022670"/>
    </source>
</evidence>
<evidence type="ECO:0000313" key="9">
    <source>
        <dbReference type="Proteomes" id="UP001264980"/>
    </source>
</evidence>
<dbReference type="PANTHER" id="PTHR43806">
    <property type="entry name" value="PEPTIDASE S8"/>
    <property type="match status" value="1"/>
</dbReference>
<evidence type="ECO:0000313" key="8">
    <source>
        <dbReference type="EMBL" id="MDR6805368.1"/>
    </source>
</evidence>
<dbReference type="InterPro" id="IPR050131">
    <property type="entry name" value="Peptidase_S8_subtilisin-like"/>
</dbReference>
<gene>
    <name evidence="8" type="ORF">J2W84_002414</name>
</gene>
<dbReference type="Pfam" id="PF18962">
    <property type="entry name" value="Por_Secre_tail"/>
    <property type="match status" value="1"/>
</dbReference>
<feature type="active site" description="Charge relay system" evidence="5">
    <location>
        <position position="326"/>
    </location>
</feature>
<evidence type="ECO:0000256" key="3">
    <source>
        <dbReference type="ARBA" id="ARBA00022801"/>
    </source>
</evidence>
<feature type="active site" description="Charge relay system" evidence="5">
    <location>
        <position position="124"/>
    </location>
</feature>
<dbReference type="SUPFAM" id="SSF49785">
    <property type="entry name" value="Galactose-binding domain-like"/>
    <property type="match status" value="1"/>
</dbReference>
<dbReference type="InterPro" id="IPR055015">
    <property type="entry name" value="GCX_COOH"/>
</dbReference>
<name>A0ABU1QW28_9BACT</name>
<dbReference type="InterPro" id="IPR000209">
    <property type="entry name" value="Peptidase_S8/S53_dom"/>
</dbReference>
<dbReference type="Gene3D" id="3.40.50.200">
    <property type="entry name" value="Peptidase S8/S53 domain"/>
    <property type="match status" value="1"/>
</dbReference>
<dbReference type="InterPro" id="IPR023828">
    <property type="entry name" value="Peptidase_S8_Ser-AS"/>
</dbReference>
<keyword evidence="4 5" id="KW-0720">Serine protease</keyword>
<dbReference type="PANTHER" id="PTHR43806:SF11">
    <property type="entry name" value="CEREVISIN-RELATED"/>
    <property type="match status" value="1"/>
</dbReference>